<dbReference type="InterPro" id="IPR036416">
    <property type="entry name" value="Pept_tRNA_hydro_sf"/>
</dbReference>
<evidence type="ECO:0000256" key="1">
    <source>
        <dbReference type="ARBA" id="ARBA00013260"/>
    </source>
</evidence>
<accession>A0A1R0GLX1</accession>
<dbReference type="NCBIfam" id="TIGR00447">
    <property type="entry name" value="pth"/>
    <property type="match status" value="1"/>
</dbReference>
<dbReference type="AlphaFoldDB" id="A0A1R0GLX1"/>
<keyword evidence="3 7" id="KW-0378">Hydrolase</keyword>
<protein>
    <recommendedName>
        <fullName evidence="1">peptidyl-tRNA hydrolase</fullName>
        <ecNumber evidence="1">3.1.1.29</ecNumber>
    </recommendedName>
</protein>
<evidence type="ECO:0000256" key="5">
    <source>
        <dbReference type="ARBA" id="ARBA00038063"/>
    </source>
</evidence>
<dbReference type="Proteomes" id="UP000187455">
    <property type="component" value="Unassembled WGS sequence"/>
</dbReference>
<feature type="region of interest" description="Disordered" evidence="6">
    <location>
        <begin position="61"/>
        <end position="95"/>
    </location>
</feature>
<dbReference type="STRING" id="133383.A0A1R0GLX1"/>
<evidence type="ECO:0000313" key="7">
    <source>
        <dbReference type="EMBL" id="OLY77872.1"/>
    </source>
</evidence>
<dbReference type="GO" id="GO:0004045">
    <property type="term" value="F:peptidyl-tRNA hydrolase activity"/>
    <property type="evidence" value="ECO:0007669"/>
    <property type="project" value="UniProtKB-EC"/>
</dbReference>
<dbReference type="CDD" id="cd00462">
    <property type="entry name" value="PTH"/>
    <property type="match status" value="1"/>
</dbReference>
<dbReference type="EC" id="3.1.1.29" evidence="1"/>
<comment type="similarity">
    <text evidence="5">Belongs to the PTH family.</text>
</comment>
<keyword evidence="8" id="KW-1185">Reference proteome</keyword>
<dbReference type="PANTHER" id="PTHR17224:SF1">
    <property type="entry name" value="PEPTIDYL-TRNA HYDROLASE"/>
    <property type="match status" value="1"/>
</dbReference>
<sequence length="230" mass="25306">MNQSTRRVLLVGLGNPMHEYSRHNCGKYVIDHLVYSLGYKWKPAPKVNGSLAEGLITLPIKPKSRVPPKPNNKDASLYSDSEPLKQSTEKKSTSPELPVHIQAFFLKSNEFMNNNGKSVRSALKLLSLPISSLIVFHDDMDTLIGKFSLKKGGSPNGHNGVKSIIDCIGSKDFKRIRIGIGRPEGSKANPLAVTSHVLSAFNRSQLVLIDSVSNHIYDAYLHNPPLLGID</sequence>
<dbReference type="SUPFAM" id="SSF53178">
    <property type="entry name" value="Peptidyl-tRNA hydrolase-like"/>
    <property type="match status" value="2"/>
</dbReference>
<evidence type="ECO:0000256" key="4">
    <source>
        <dbReference type="ARBA" id="ARBA00022884"/>
    </source>
</evidence>
<gene>
    <name evidence="7" type="ORF">AYI68_g8092</name>
</gene>
<dbReference type="EMBL" id="LSSL01007619">
    <property type="protein sequence ID" value="OLY77872.1"/>
    <property type="molecule type" value="Genomic_DNA"/>
</dbReference>
<proteinExistence type="inferred from homology"/>
<dbReference type="OrthoDB" id="1711136at2759"/>
<evidence type="ECO:0000256" key="6">
    <source>
        <dbReference type="SAM" id="MobiDB-lite"/>
    </source>
</evidence>
<dbReference type="InterPro" id="IPR001328">
    <property type="entry name" value="Pept_tRNA_hydro"/>
</dbReference>
<dbReference type="PROSITE" id="PS01196">
    <property type="entry name" value="PEPT_TRNA_HYDROL_2"/>
    <property type="match status" value="1"/>
</dbReference>
<name>A0A1R0GLX1_9FUNG</name>
<keyword evidence="2" id="KW-0820">tRNA-binding</keyword>
<reference evidence="7 8" key="1">
    <citation type="journal article" date="2016" name="Mol. Biol. Evol.">
        <title>Genome-Wide Survey of Gut Fungi (Harpellales) Reveals the First Horizontally Transferred Ubiquitin Gene from a Mosquito Host.</title>
        <authorList>
            <person name="Wang Y."/>
            <person name="White M.M."/>
            <person name="Kvist S."/>
            <person name="Moncalvo J.M."/>
        </authorList>
    </citation>
    <scope>NUCLEOTIDE SEQUENCE [LARGE SCALE GENOMIC DNA]</scope>
    <source>
        <strain evidence="7 8">ALG-7-W6</strain>
    </source>
</reference>
<evidence type="ECO:0000313" key="8">
    <source>
        <dbReference type="Proteomes" id="UP000187455"/>
    </source>
</evidence>
<evidence type="ECO:0000256" key="2">
    <source>
        <dbReference type="ARBA" id="ARBA00022555"/>
    </source>
</evidence>
<dbReference type="GO" id="GO:0000049">
    <property type="term" value="F:tRNA binding"/>
    <property type="evidence" value="ECO:0007669"/>
    <property type="project" value="UniProtKB-KW"/>
</dbReference>
<keyword evidence="4" id="KW-0694">RNA-binding</keyword>
<dbReference type="PANTHER" id="PTHR17224">
    <property type="entry name" value="PEPTIDYL-TRNA HYDROLASE"/>
    <property type="match status" value="1"/>
</dbReference>
<dbReference type="InterPro" id="IPR018171">
    <property type="entry name" value="Pept_tRNA_hydro_CS"/>
</dbReference>
<dbReference type="Gene3D" id="3.40.50.1470">
    <property type="entry name" value="Peptidyl-tRNA hydrolase"/>
    <property type="match status" value="1"/>
</dbReference>
<comment type="caution">
    <text evidence="7">The sequence shown here is derived from an EMBL/GenBank/DDBJ whole genome shotgun (WGS) entry which is preliminary data.</text>
</comment>
<dbReference type="Pfam" id="PF01195">
    <property type="entry name" value="Pept_tRNA_hydro"/>
    <property type="match status" value="1"/>
</dbReference>
<organism evidence="7 8">
    <name type="scientific">Smittium mucronatum</name>
    <dbReference type="NCBI Taxonomy" id="133383"/>
    <lineage>
        <taxon>Eukaryota</taxon>
        <taxon>Fungi</taxon>
        <taxon>Fungi incertae sedis</taxon>
        <taxon>Zoopagomycota</taxon>
        <taxon>Kickxellomycotina</taxon>
        <taxon>Harpellomycetes</taxon>
        <taxon>Harpellales</taxon>
        <taxon>Legeriomycetaceae</taxon>
        <taxon>Smittium</taxon>
    </lineage>
</organism>
<evidence type="ECO:0000256" key="3">
    <source>
        <dbReference type="ARBA" id="ARBA00022801"/>
    </source>
</evidence>